<proteinExistence type="predicted"/>
<dbReference type="AlphaFoldDB" id="A0A7S4ANK4"/>
<dbReference type="EMBL" id="HBIX01020335">
    <property type="protein sequence ID" value="CAE0721588.1"/>
    <property type="molecule type" value="Transcribed_RNA"/>
</dbReference>
<feature type="region of interest" description="Disordered" evidence="2">
    <location>
        <begin position="213"/>
        <end position="258"/>
    </location>
</feature>
<feature type="compositionally biased region" description="Basic and acidic residues" evidence="2">
    <location>
        <begin position="237"/>
        <end position="248"/>
    </location>
</feature>
<evidence type="ECO:0000256" key="2">
    <source>
        <dbReference type="SAM" id="MobiDB-lite"/>
    </source>
</evidence>
<gene>
    <name evidence="3" type="ORF">PAUS00366_LOCUS14343</name>
</gene>
<feature type="compositionally biased region" description="Acidic residues" evidence="2">
    <location>
        <begin position="249"/>
        <end position="258"/>
    </location>
</feature>
<name>A0A7S4ANK4_9STRA</name>
<reference evidence="3" key="1">
    <citation type="submission" date="2021-01" db="EMBL/GenBank/DDBJ databases">
        <authorList>
            <person name="Corre E."/>
            <person name="Pelletier E."/>
            <person name="Niang G."/>
            <person name="Scheremetjew M."/>
            <person name="Finn R."/>
            <person name="Kale V."/>
            <person name="Holt S."/>
            <person name="Cochrane G."/>
            <person name="Meng A."/>
            <person name="Brown T."/>
            <person name="Cohen L."/>
        </authorList>
    </citation>
    <scope>NUCLEOTIDE SEQUENCE</scope>
    <source>
        <strain evidence="3">10249 10 AB</strain>
    </source>
</reference>
<organism evidence="3">
    <name type="scientific">Pseudo-nitzschia australis</name>
    <dbReference type="NCBI Taxonomy" id="44445"/>
    <lineage>
        <taxon>Eukaryota</taxon>
        <taxon>Sar</taxon>
        <taxon>Stramenopiles</taxon>
        <taxon>Ochrophyta</taxon>
        <taxon>Bacillariophyta</taxon>
        <taxon>Bacillariophyceae</taxon>
        <taxon>Bacillariophycidae</taxon>
        <taxon>Bacillariales</taxon>
        <taxon>Bacillariaceae</taxon>
        <taxon>Pseudo-nitzschia</taxon>
    </lineage>
</organism>
<evidence type="ECO:0000256" key="1">
    <source>
        <dbReference type="SAM" id="Coils"/>
    </source>
</evidence>
<feature type="coiled-coil region" evidence="1">
    <location>
        <begin position="97"/>
        <end position="126"/>
    </location>
</feature>
<evidence type="ECO:0000313" key="3">
    <source>
        <dbReference type="EMBL" id="CAE0721588.1"/>
    </source>
</evidence>
<evidence type="ECO:0008006" key="4">
    <source>
        <dbReference type="Google" id="ProtNLM"/>
    </source>
</evidence>
<protein>
    <recommendedName>
        <fullName evidence="4">THO complex subunit 7 homolog</fullName>
    </recommendedName>
</protein>
<keyword evidence="1" id="KW-0175">Coiled coil</keyword>
<accession>A0A7S4ANK4</accession>
<sequence length="258" mass="28966">MVSSTDNEDTTTSSIPLITTDTLQYRLDTHNFGKTGGQRGSLTRCAQKYGSFRVALSSAAAITHDNNSTNDAAEFIEQSKDELVREVHLLDLETTRLIVWQRNLERQAERNRSAEAERAAQILRAAQQIGGARHLASESLERRNCLLEYESLARVIHEHHPTPSGELLHHIDGLRSELSSLRDEIAGRDERLRVREAQYVSLIQSVMDLKQTLKEDDEDEASAAAAATQHGNGTNDRYSRGNDRPRPMEEDDDLYGDL</sequence>